<evidence type="ECO:0000313" key="3">
    <source>
        <dbReference type="EMBL" id="QLL08136.1"/>
    </source>
</evidence>
<sequence>MRFLAGILRALCWLLATAALAVAVPAAWLQTNIVDEDGYSALAERAAGDPALQTAMASELTTRATALINRHSYQVDSATVHGVAAAFTAGASFPPLFAHTNRAAHAWLFTAPKSGAEQWMVDVAPMLRETSIQQLLNSYHVQVPDTLPVPVTVSGSVHQGELHRAAVWGPWVSIGATAGCVVFALLALAVARSRGRALTGLGVSALLVGAAGWAGIEVGRRYLNEQLNRTTGDIRRIADVMVGHAEDSLHWWLNVTLAAGVALVVLGFVVAMVGGLVGKSRPAS</sequence>
<organism evidence="3 4">
    <name type="scientific">Mycobacterium vicinigordonae</name>
    <dbReference type="NCBI Taxonomy" id="1719132"/>
    <lineage>
        <taxon>Bacteria</taxon>
        <taxon>Bacillati</taxon>
        <taxon>Actinomycetota</taxon>
        <taxon>Actinomycetes</taxon>
        <taxon>Mycobacteriales</taxon>
        <taxon>Mycobacteriaceae</taxon>
        <taxon>Mycobacterium</taxon>
    </lineage>
</organism>
<dbReference type="RefSeq" id="WP_180916736.1">
    <property type="nucleotide sequence ID" value="NZ_CP059165.1"/>
</dbReference>
<keyword evidence="1" id="KW-1133">Transmembrane helix</keyword>
<name>A0A7D6I844_9MYCO</name>
<reference evidence="4" key="3">
    <citation type="submission" date="2023-07" db="EMBL/GenBank/DDBJ databases">
        <title>Description of Mycobacterium gordonae subsp. intergordonae subsp.nov. and Mycobacterium gordonae subsp. gordonae subsp. nov.</title>
        <authorList>
            <person name="Huang H."/>
        </authorList>
    </citation>
    <scope>NUCLEOTIDE SEQUENCE [LARGE SCALE GENOMIC DNA]</scope>
    <source>
        <strain evidence="4">24</strain>
    </source>
</reference>
<reference evidence="4" key="1">
    <citation type="submission" date="2020-07" db="EMBL/GenBank/DDBJ databases">
        <title>Description of Mycobacterium gordonae subsp. intergordonae subsp.nov. and Mycobacterium gordonae subsp. gordonae subsp. nov.</title>
        <authorList>
            <person name="Yu X."/>
        </authorList>
    </citation>
    <scope>NUCLEOTIDE SEQUENCE [LARGE SCALE GENOMIC DNA]</scope>
    <source>
        <strain evidence="4">24</strain>
    </source>
</reference>
<evidence type="ECO:0000256" key="1">
    <source>
        <dbReference type="SAM" id="Phobius"/>
    </source>
</evidence>
<feature type="signal peptide" evidence="2">
    <location>
        <begin position="1"/>
        <end position="21"/>
    </location>
</feature>
<dbReference type="Proteomes" id="UP000510682">
    <property type="component" value="Chromosome"/>
</dbReference>
<feature type="transmembrane region" description="Helical" evidence="1">
    <location>
        <begin position="197"/>
        <end position="216"/>
    </location>
</feature>
<feature type="transmembrane region" description="Helical" evidence="1">
    <location>
        <begin position="168"/>
        <end position="190"/>
    </location>
</feature>
<keyword evidence="4" id="KW-1185">Reference proteome</keyword>
<feature type="chain" id="PRO_5028339581" evidence="2">
    <location>
        <begin position="22"/>
        <end position="284"/>
    </location>
</feature>
<proteinExistence type="predicted"/>
<evidence type="ECO:0000313" key="4">
    <source>
        <dbReference type="Proteomes" id="UP000510682"/>
    </source>
</evidence>
<protein>
    <submittedName>
        <fullName evidence="3">Uncharacterized protein</fullName>
    </submittedName>
</protein>
<dbReference type="AlphaFoldDB" id="A0A7D6I844"/>
<dbReference type="KEGG" id="mgor:H0P51_03930"/>
<dbReference type="EMBL" id="CP059165">
    <property type="protein sequence ID" value="QLL08136.1"/>
    <property type="molecule type" value="Genomic_DNA"/>
</dbReference>
<keyword evidence="2" id="KW-0732">Signal</keyword>
<accession>A0A7D6I844</accession>
<evidence type="ECO:0000256" key="2">
    <source>
        <dbReference type="SAM" id="SignalP"/>
    </source>
</evidence>
<keyword evidence="1" id="KW-0472">Membrane</keyword>
<keyword evidence="1" id="KW-0812">Transmembrane</keyword>
<gene>
    <name evidence="3" type="ORF">H0P51_03930</name>
</gene>
<reference evidence="3 4" key="2">
    <citation type="submission" date="2020-07" db="EMBL/GenBank/DDBJ databases">
        <authorList>
            <person name="Yu X."/>
        </authorList>
    </citation>
    <scope>NUCLEOTIDE SEQUENCE [LARGE SCALE GENOMIC DNA]</scope>
    <source>
        <strain evidence="4">24</strain>
    </source>
</reference>
<feature type="transmembrane region" description="Helical" evidence="1">
    <location>
        <begin position="251"/>
        <end position="277"/>
    </location>
</feature>